<dbReference type="InterPro" id="IPR001753">
    <property type="entry name" value="Enoyl-CoA_hydra/iso"/>
</dbReference>
<dbReference type="Proteomes" id="UP000053029">
    <property type="component" value="Unassembled WGS sequence"/>
</dbReference>
<evidence type="ECO:0008006" key="4">
    <source>
        <dbReference type="Google" id="ProtNLM"/>
    </source>
</evidence>
<evidence type="ECO:0000313" key="2">
    <source>
        <dbReference type="EMBL" id="KIW82188.1"/>
    </source>
</evidence>
<dbReference type="PANTHER" id="PTHR11941:SF171">
    <property type="entry name" value="SD19268P"/>
    <property type="match status" value="1"/>
</dbReference>
<sequence length="279" mass="30154">MPGPTDGDAPPVAISFSERPNGTVATVTVSNPRRLNSLNTTVLDAFLSSVPPLAQRSDLRCVIVTGGPCSVGQQAFIGGADIAEMKDFPNAAAGRTFINKLHLACKALRDLPVPVIARVNGHALGGGLVVLASADLRIATSDARFGMPEVQRGVPSTIESAMLPLQIGAARARRLLFLGDTISAPEAESWGLINKVVQADELDKAVEEWVDRLLMNGPQALRIQKRLFTMWEKVPLKEAIEAGVWEFGVPFEAEGFEAEGRRMMNEFQAENRKRKSSRL</sequence>
<keyword evidence="3" id="KW-1185">Reference proteome</keyword>
<dbReference type="InterPro" id="IPR029045">
    <property type="entry name" value="ClpP/crotonase-like_dom_sf"/>
</dbReference>
<evidence type="ECO:0000256" key="1">
    <source>
        <dbReference type="ARBA" id="ARBA00005254"/>
    </source>
</evidence>
<dbReference type="RefSeq" id="XP_013285996.1">
    <property type="nucleotide sequence ID" value="XM_013430542.1"/>
</dbReference>
<evidence type="ECO:0000313" key="3">
    <source>
        <dbReference type="Proteomes" id="UP000053029"/>
    </source>
</evidence>
<organism evidence="2 3">
    <name type="scientific">Fonsecaea pedrosoi CBS 271.37</name>
    <dbReference type="NCBI Taxonomy" id="1442368"/>
    <lineage>
        <taxon>Eukaryota</taxon>
        <taxon>Fungi</taxon>
        <taxon>Dikarya</taxon>
        <taxon>Ascomycota</taxon>
        <taxon>Pezizomycotina</taxon>
        <taxon>Eurotiomycetes</taxon>
        <taxon>Chaetothyriomycetidae</taxon>
        <taxon>Chaetothyriales</taxon>
        <taxon>Herpotrichiellaceae</taxon>
        <taxon>Fonsecaea</taxon>
    </lineage>
</organism>
<dbReference type="AlphaFoldDB" id="A0A0D2GMK0"/>
<reference evidence="2 3" key="1">
    <citation type="submission" date="2015-01" db="EMBL/GenBank/DDBJ databases">
        <title>The Genome Sequence of Fonsecaea pedrosoi CBS 271.37.</title>
        <authorList>
            <consortium name="The Broad Institute Genomics Platform"/>
            <person name="Cuomo C."/>
            <person name="de Hoog S."/>
            <person name="Gorbushina A."/>
            <person name="Stielow B."/>
            <person name="Teixiera M."/>
            <person name="Abouelleil A."/>
            <person name="Chapman S.B."/>
            <person name="Priest M."/>
            <person name="Young S.K."/>
            <person name="Wortman J."/>
            <person name="Nusbaum C."/>
            <person name="Birren B."/>
        </authorList>
    </citation>
    <scope>NUCLEOTIDE SEQUENCE [LARGE SCALE GENOMIC DNA]</scope>
    <source>
        <strain evidence="2 3">CBS 271.37</strain>
    </source>
</reference>
<dbReference type="STRING" id="1442368.A0A0D2GMK0"/>
<dbReference type="CDD" id="cd06558">
    <property type="entry name" value="crotonase-like"/>
    <property type="match status" value="1"/>
</dbReference>
<dbReference type="Pfam" id="PF00378">
    <property type="entry name" value="ECH_1"/>
    <property type="match status" value="1"/>
</dbReference>
<dbReference type="GO" id="GO:0005739">
    <property type="term" value="C:mitochondrion"/>
    <property type="evidence" value="ECO:0007669"/>
    <property type="project" value="TreeGrafter"/>
</dbReference>
<dbReference type="VEuPathDB" id="FungiDB:Z517_05215"/>
<dbReference type="PANTHER" id="PTHR11941">
    <property type="entry name" value="ENOYL-COA HYDRATASE-RELATED"/>
    <property type="match status" value="1"/>
</dbReference>
<dbReference type="HOGENOM" id="CLU_009834_7_3_1"/>
<name>A0A0D2GMK0_9EURO</name>
<comment type="similarity">
    <text evidence="1">Belongs to the enoyl-CoA hydratase/isomerase family.</text>
</comment>
<proteinExistence type="inferred from homology"/>
<dbReference type="GeneID" id="25304705"/>
<accession>A0A0D2GMK0</accession>
<gene>
    <name evidence="2" type="ORF">Z517_05215</name>
</gene>
<dbReference type="Gene3D" id="3.90.226.10">
    <property type="entry name" value="2-enoyl-CoA Hydratase, Chain A, domain 1"/>
    <property type="match status" value="1"/>
</dbReference>
<dbReference type="OrthoDB" id="410701at2759"/>
<dbReference type="GO" id="GO:0006635">
    <property type="term" value="P:fatty acid beta-oxidation"/>
    <property type="evidence" value="ECO:0007669"/>
    <property type="project" value="TreeGrafter"/>
</dbReference>
<protein>
    <recommendedName>
        <fullName evidence="4">Enoyl-CoA hydratase</fullName>
    </recommendedName>
</protein>
<dbReference type="SUPFAM" id="SSF52096">
    <property type="entry name" value="ClpP/crotonase"/>
    <property type="match status" value="1"/>
</dbReference>
<dbReference type="EMBL" id="KN846971">
    <property type="protein sequence ID" value="KIW82188.1"/>
    <property type="molecule type" value="Genomic_DNA"/>
</dbReference>